<keyword evidence="9" id="KW-1185">Reference proteome</keyword>
<evidence type="ECO:0000313" key="8">
    <source>
        <dbReference type="EMBL" id="MEJ8815772.1"/>
    </source>
</evidence>
<keyword evidence="6" id="KW-0732">Signal</keyword>
<protein>
    <submittedName>
        <fullName evidence="8">OmpA family protein</fullName>
    </submittedName>
</protein>
<sequence length="331" mass="35175">MQQSNSIPSKRRLGAGRGPALVLSTLCLFLASAAGAQPVANAAAHREEAFYSAAPGVASHLSQVIFFRSATPSSAGNDRNGAHIYVDGEFHTALSASRYTRFCVPQGVHSLEAYIGDAPRYGGKANPKTRVSLEGGKTYFVQVSDSGLGEAVPLARAEAERALAGSREQRRFVNRASTVVACEEAPRSSAPPPPPPPSPARRMSFTVSSDVLFAFGKGNYESITPQGRAELRKIAEKLRAQPTDNVSTITVRGHADAIGSAASNQLLSEQRARTVKRVLTEEGLTSARIRTEGVGSREPVVSCPAAGTQQQRIDCNAPNRRVELDADSVHE</sequence>
<dbReference type="InterPro" id="IPR036737">
    <property type="entry name" value="OmpA-like_sf"/>
</dbReference>
<evidence type="ECO:0000259" key="7">
    <source>
        <dbReference type="PROSITE" id="PS51123"/>
    </source>
</evidence>
<proteinExistence type="predicted"/>
<dbReference type="Proteomes" id="UP001365846">
    <property type="component" value="Unassembled WGS sequence"/>
</dbReference>
<comment type="caution">
    <text evidence="8">The sequence shown here is derived from an EMBL/GenBank/DDBJ whole genome shotgun (WGS) entry which is preliminary data.</text>
</comment>
<dbReference type="InterPro" id="IPR006665">
    <property type="entry name" value="OmpA-like"/>
</dbReference>
<name>A0ABU8VQ33_9BURK</name>
<organism evidence="8 9">
    <name type="scientific">Variovorax ureilyticus</name>
    <dbReference type="NCBI Taxonomy" id="1836198"/>
    <lineage>
        <taxon>Bacteria</taxon>
        <taxon>Pseudomonadati</taxon>
        <taxon>Pseudomonadota</taxon>
        <taxon>Betaproteobacteria</taxon>
        <taxon>Burkholderiales</taxon>
        <taxon>Comamonadaceae</taxon>
        <taxon>Variovorax</taxon>
    </lineage>
</organism>
<comment type="subcellular location">
    <subcellularLocation>
        <location evidence="1">Cell outer membrane</location>
    </subcellularLocation>
</comment>
<dbReference type="PANTHER" id="PTHR30329">
    <property type="entry name" value="STATOR ELEMENT OF FLAGELLAR MOTOR COMPLEX"/>
    <property type="match status" value="1"/>
</dbReference>
<feature type="domain" description="OmpA-like" evidence="7">
    <location>
        <begin position="200"/>
        <end position="330"/>
    </location>
</feature>
<dbReference type="PANTHER" id="PTHR30329:SF21">
    <property type="entry name" value="LIPOPROTEIN YIAD-RELATED"/>
    <property type="match status" value="1"/>
</dbReference>
<dbReference type="Gene3D" id="3.30.1330.60">
    <property type="entry name" value="OmpA-like domain"/>
    <property type="match status" value="1"/>
</dbReference>
<feature type="signal peptide" evidence="6">
    <location>
        <begin position="1"/>
        <end position="36"/>
    </location>
</feature>
<evidence type="ECO:0000256" key="5">
    <source>
        <dbReference type="SAM" id="MobiDB-lite"/>
    </source>
</evidence>
<feature type="chain" id="PRO_5046159665" evidence="6">
    <location>
        <begin position="37"/>
        <end position="331"/>
    </location>
</feature>
<dbReference type="CDD" id="cd07185">
    <property type="entry name" value="OmpA_C-like"/>
    <property type="match status" value="1"/>
</dbReference>
<evidence type="ECO:0000256" key="6">
    <source>
        <dbReference type="SAM" id="SignalP"/>
    </source>
</evidence>
<evidence type="ECO:0000313" key="9">
    <source>
        <dbReference type="Proteomes" id="UP001365846"/>
    </source>
</evidence>
<dbReference type="PROSITE" id="PS51123">
    <property type="entry name" value="OMPA_2"/>
    <property type="match status" value="1"/>
</dbReference>
<dbReference type="SUPFAM" id="SSF103088">
    <property type="entry name" value="OmpA-like"/>
    <property type="match status" value="1"/>
</dbReference>
<feature type="region of interest" description="Disordered" evidence="5">
    <location>
        <begin position="295"/>
        <end position="319"/>
    </location>
</feature>
<feature type="compositionally biased region" description="Pro residues" evidence="5">
    <location>
        <begin position="189"/>
        <end position="199"/>
    </location>
</feature>
<dbReference type="InterPro" id="IPR006664">
    <property type="entry name" value="OMP_bac"/>
</dbReference>
<keyword evidence="2 4" id="KW-0472">Membrane</keyword>
<evidence type="ECO:0000256" key="4">
    <source>
        <dbReference type="PROSITE-ProRule" id="PRU00473"/>
    </source>
</evidence>
<dbReference type="PRINTS" id="PR01021">
    <property type="entry name" value="OMPADOMAIN"/>
</dbReference>
<accession>A0ABU8VQ33</accession>
<gene>
    <name evidence="8" type="ORF">WKW77_32240</name>
</gene>
<evidence type="ECO:0000256" key="1">
    <source>
        <dbReference type="ARBA" id="ARBA00004442"/>
    </source>
</evidence>
<evidence type="ECO:0000256" key="3">
    <source>
        <dbReference type="ARBA" id="ARBA00023237"/>
    </source>
</evidence>
<reference evidence="8 9" key="1">
    <citation type="submission" date="2024-03" db="EMBL/GenBank/DDBJ databases">
        <title>Novel species of the genus Variovorax.</title>
        <authorList>
            <person name="Liu Q."/>
            <person name="Xin Y.-H."/>
        </authorList>
    </citation>
    <scope>NUCLEOTIDE SEQUENCE [LARGE SCALE GENOMIC DNA]</scope>
    <source>
        <strain evidence="8 9">KACC 18899</strain>
    </source>
</reference>
<keyword evidence="3" id="KW-0998">Cell outer membrane</keyword>
<dbReference type="Pfam" id="PF00691">
    <property type="entry name" value="OmpA"/>
    <property type="match status" value="1"/>
</dbReference>
<dbReference type="RefSeq" id="WP_340360973.1">
    <property type="nucleotide sequence ID" value="NZ_JBBKZU010000024.1"/>
</dbReference>
<dbReference type="InterPro" id="IPR050330">
    <property type="entry name" value="Bact_OuterMem_StrucFunc"/>
</dbReference>
<dbReference type="EMBL" id="JBBKZU010000024">
    <property type="protein sequence ID" value="MEJ8815772.1"/>
    <property type="molecule type" value="Genomic_DNA"/>
</dbReference>
<feature type="region of interest" description="Disordered" evidence="5">
    <location>
        <begin position="182"/>
        <end position="203"/>
    </location>
</feature>
<evidence type="ECO:0000256" key="2">
    <source>
        <dbReference type="ARBA" id="ARBA00023136"/>
    </source>
</evidence>